<dbReference type="Gene3D" id="3.40.50.300">
    <property type="entry name" value="P-loop containing nucleotide triphosphate hydrolases"/>
    <property type="match status" value="1"/>
</dbReference>
<evidence type="ECO:0000256" key="2">
    <source>
        <dbReference type="ARBA" id="ARBA00022448"/>
    </source>
</evidence>
<dbReference type="PIRSF" id="PIRSF039137">
    <property type="entry name" value="ABC_branched_ATPase"/>
    <property type="match status" value="1"/>
</dbReference>
<evidence type="ECO:0000313" key="7">
    <source>
        <dbReference type="EMBL" id="QPC80666.1"/>
    </source>
</evidence>
<reference evidence="7 8" key="1">
    <citation type="submission" date="2020-02" db="EMBL/GenBank/DDBJ databases">
        <authorList>
            <person name="Zheng R.K."/>
            <person name="Sun C.M."/>
        </authorList>
    </citation>
    <scope>NUCLEOTIDE SEQUENCE [LARGE SCALE GENOMIC DNA]</scope>
    <source>
        <strain evidence="8">rifampicinis</strain>
    </source>
</reference>
<dbReference type="SMART" id="SM00382">
    <property type="entry name" value="AAA"/>
    <property type="match status" value="1"/>
</dbReference>
<dbReference type="EMBL" id="CP062983">
    <property type="protein sequence ID" value="QPC80666.1"/>
    <property type="molecule type" value="Genomic_DNA"/>
</dbReference>
<dbReference type="AlphaFoldDB" id="A0A7S8E5D7"/>
<evidence type="ECO:0000313" key="8">
    <source>
        <dbReference type="Proteomes" id="UP000594468"/>
    </source>
</evidence>
<dbReference type="InterPro" id="IPR027417">
    <property type="entry name" value="P-loop_NTPase"/>
</dbReference>
<evidence type="ECO:0000256" key="1">
    <source>
        <dbReference type="ARBA" id="ARBA00005417"/>
    </source>
</evidence>
<keyword evidence="8" id="KW-1185">Reference proteome</keyword>
<dbReference type="RefSeq" id="WP_195168741.1">
    <property type="nucleotide sequence ID" value="NZ_CP062983.1"/>
</dbReference>
<dbReference type="InterPro" id="IPR003439">
    <property type="entry name" value="ABC_transporter-like_ATP-bd"/>
</dbReference>
<dbReference type="GO" id="GO:0015807">
    <property type="term" value="P:L-amino acid transport"/>
    <property type="evidence" value="ECO:0007669"/>
    <property type="project" value="TreeGrafter"/>
</dbReference>
<dbReference type="KEGG" id="pmet:G4Y79_13185"/>
<protein>
    <submittedName>
        <fullName evidence="7">ABC transporter ATP-binding protein</fullName>
    </submittedName>
</protein>
<dbReference type="InterPro" id="IPR017871">
    <property type="entry name" value="ABC_transporter-like_CS"/>
</dbReference>
<dbReference type="SUPFAM" id="SSF52540">
    <property type="entry name" value="P-loop containing nucleoside triphosphate hydrolases"/>
    <property type="match status" value="1"/>
</dbReference>
<dbReference type="GO" id="GO:0016887">
    <property type="term" value="F:ATP hydrolysis activity"/>
    <property type="evidence" value="ECO:0007669"/>
    <property type="project" value="InterPro"/>
</dbReference>
<evidence type="ECO:0000256" key="5">
    <source>
        <dbReference type="ARBA" id="ARBA00022970"/>
    </source>
</evidence>
<gene>
    <name evidence="7" type="ORF">G4Y79_13185</name>
</gene>
<organism evidence="7 8">
    <name type="scientific">Phototrophicus methaneseepsis</name>
    <dbReference type="NCBI Taxonomy" id="2710758"/>
    <lineage>
        <taxon>Bacteria</taxon>
        <taxon>Bacillati</taxon>
        <taxon>Chloroflexota</taxon>
        <taxon>Candidatus Thermofontia</taxon>
        <taxon>Phototrophicales</taxon>
        <taxon>Phototrophicaceae</taxon>
        <taxon>Phototrophicus</taxon>
    </lineage>
</organism>
<comment type="similarity">
    <text evidence="1">Belongs to the ABC transporter superfamily.</text>
</comment>
<dbReference type="Pfam" id="PF00005">
    <property type="entry name" value="ABC_tran"/>
    <property type="match status" value="1"/>
</dbReference>
<keyword evidence="2" id="KW-0813">Transport</keyword>
<dbReference type="InterPro" id="IPR003593">
    <property type="entry name" value="AAA+_ATPase"/>
</dbReference>
<accession>A0A7S8E5D7</accession>
<feature type="domain" description="ABC transporter" evidence="6">
    <location>
        <begin position="4"/>
        <end position="237"/>
    </location>
</feature>
<keyword evidence="3" id="KW-0547">Nucleotide-binding</keyword>
<dbReference type="InterPro" id="IPR030660">
    <property type="entry name" value="ABC_branched_ATPase_LivF/BraG"/>
</dbReference>
<dbReference type="PROSITE" id="PS00211">
    <property type="entry name" value="ABC_TRANSPORTER_1"/>
    <property type="match status" value="1"/>
</dbReference>
<evidence type="ECO:0000259" key="6">
    <source>
        <dbReference type="PROSITE" id="PS50893"/>
    </source>
</evidence>
<keyword evidence="5" id="KW-0029">Amino-acid transport</keyword>
<sequence>MSLLVVNDIHTYYGKIHALKGISLEVNEGEVVTLIGGNGAGKSTTLNTICSITPAAEGQVILNGQDITAMPPHEIVKAGVVQSPEGRKVFTRLTVRENLEMGAFVRNDSRGIQDDLEDVFERFPRLKEREHQLAGTMSGGEQQMLAIGRALMARPRILLLDEPSMGLAPLLVKQIFDVVRYLNETNGTTILLVEQNALMALEVAHRGYVLQSGRISHEGAAAALKNDTAIIEAYLGG</sequence>
<evidence type="ECO:0000256" key="4">
    <source>
        <dbReference type="ARBA" id="ARBA00022840"/>
    </source>
</evidence>
<proteinExistence type="inferred from homology"/>
<dbReference type="PROSITE" id="PS50893">
    <property type="entry name" value="ABC_TRANSPORTER_2"/>
    <property type="match status" value="1"/>
</dbReference>
<dbReference type="Proteomes" id="UP000594468">
    <property type="component" value="Chromosome"/>
</dbReference>
<dbReference type="PANTHER" id="PTHR43820:SF4">
    <property type="entry name" value="HIGH-AFFINITY BRANCHED-CHAIN AMINO ACID TRANSPORT ATP-BINDING PROTEIN LIVF"/>
    <property type="match status" value="1"/>
</dbReference>
<dbReference type="InterPro" id="IPR052156">
    <property type="entry name" value="BCAA_Transport_ATP-bd_LivF"/>
</dbReference>
<evidence type="ECO:0000256" key="3">
    <source>
        <dbReference type="ARBA" id="ARBA00022741"/>
    </source>
</evidence>
<dbReference type="CDD" id="cd03224">
    <property type="entry name" value="ABC_TM1139_LivF_branched"/>
    <property type="match status" value="1"/>
</dbReference>
<name>A0A7S8E5D7_9CHLR</name>
<dbReference type="GO" id="GO:0015658">
    <property type="term" value="F:branched-chain amino acid transmembrane transporter activity"/>
    <property type="evidence" value="ECO:0007669"/>
    <property type="project" value="InterPro"/>
</dbReference>
<dbReference type="GO" id="GO:0005524">
    <property type="term" value="F:ATP binding"/>
    <property type="evidence" value="ECO:0007669"/>
    <property type="project" value="UniProtKB-KW"/>
</dbReference>
<keyword evidence="4 7" id="KW-0067">ATP-binding</keyword>
<dbReference type="PANTHER" id="PTHR43820">
    <property type="entry name" value="HIGH-AFFINITY BRANCHED-CHAIN AMINO ACID TRANSPORT ATP-BINDING PROTEIN LIVF"/>
    <property type="match status" value="1"/>
</dbReference>